<dbReference type="RefSeq" id="WP_269458611.1">
    <property type="nucleotide sequence ID" value="NZ_AP018164.1"/>
</dbReference>
<dbReference type="NCBIfam" id="TIGR01444">
    <property type="entry name" value="fkbM_fam"/>
    <property type="match status" value="1"/>
</dbReference>
<dbReference type="InterPro" id="IPR006342">
    <property type="entry name" value="FkbM_mtfrase"/>
</dbReference>
<dbReference type="Gene3D" id="3.40.50.150">
    <property type="entry name" value="Vaccinia Virus protein VP39"/>
    <property type="match status" value="1"/>
</dbReference>
<protein>
    <submittedName>
        <fullName evidence="1">Uncharacterized protein</fullName>
    </submittedName>
</protein>
<dbReference type="GO" id="GO:0008171">
    <property type="term" value="F:O-methyltransferase activity"/>
    <property type="evidence" value="ECO:0007669"/>
    <property type="project" value="TreeGrafter"/>
</dbReference>
<dbReference type="EMBL" id="AP018164">
    <property type="protein sequence ID" value="BAX95056.1"/>
    <property type="molecule type" value="Genomic_DNA"/>
</dbReference>
<dbReference type="AlphaFoldDB" id="A0A1Z4EQ63"/>
<evidence type="ECO:0000313" key="2">
    <source>
        <dbReference type="Proteomes" id="UP000217736"/>
    </source>
</evidence>
<dbReference type="Pfam" id="PF05050">
    <property type="entry name" value="Methyltransf_21"/>
    <property type="match status" value="1"/>
</dbReference>
<reference evidence="2" key="1">
    <citation type="submission" date="2017-06" db="EMBL/GenBank/DDBJ databases">
        <title>Complete Genome Sequence of Mycobacterium shigaense.</title>
        <authorList>
            <person name="Fukano H."/>
            <person name="Yoshida M."/>
            <person name="Kazumi Y."/>
            <person name="Ogura Y."/>
            <person name="Mitarai S."/>
            <person name="Hayashi T."/>
            <person name="Hoshino Y."/>
        </authorList>
    </citation>
    <scope>NUCLEOTIDE SEQUENCE [LARGE SCALE GENOMIC DNA]</scope>
    <source>
        <strain evidence="2">UN-152</strain>
    </source>
</reference>
<dbReference type="PANTHER" id="PTHR36973">
    <property type="entry name" value="SLL1456 PROTEIN-RELATED"/>
    <property type="match status" value="1"/>
</dbReference>
<proteinExistence type="predicted"/>
<gene>
    <name evidence="1" type="ORF">MSG_04950</name>
</gene>
<sequence length="258" mass="28788">MGFYWIENRTEIKVRNYFSESDWRRNAVGELMARRVDTVLDVGANSGQYATGLRQAGFDGRIISFEPLSAQFARLTRSSAADPRWDCRRCALGDFDGTVMLNVAGNGGASSSILPMLGRHRQVFPQANYVGTQQVGIRRLDAVAPELLRRDDAVFLKIDVQGFERQVVSGAISTINEHCAGIQLELSFETLYEGDMLIDEALRLMESLGFELAGVAPGFIDVRNGRVLQADGVFFRAENRRYTPRSTPHGGSQRRHPR</sequence>
<organism evidence="1 2">
    <name type="scientific">Mycobacterium shigaense</name>
    <dbReference type="NCBI Taxonomy" id="722731"/>
    <lineage>
        <taxon>Bacteria</taxon>
        <taxon>Bacillati</taxon>
        <taxon>Actinomycetota</taxon>
        <taxon>Actinomycetes</taxon>
        <taxon>Mycobacteriales</taxon>
        <taxon>Mycobacteriaceae</taxon>
        <taxon>Mycobacterium</taxon>
        <taxon>Mycobacterium simiae complex</taxon>
    </lineage>
</organism>
<evidence type="ECO:0000313" key="1">
    <source>
        <dbReference type="EMBL" id="BAX95056.1"/>
    </source>
</evidence>
<dbReference type="PANTHER" id="PTHR36973:SF4">
    <property type="entry name" value="NODULATION PROTEIN"/>
    <property type="match status" value="1"/>
</dbReference>
<dbReference type="InterPro" id="IPR053188">
    <property type="entry name" value="FkbM_Methyltransferase"/>
</dbReference>
<dbReference type="InterPro" id="IPR029063">
    <property type="entry name" value="SAM-dependent_MTases_sf"/>
</dbReference>
<accession>A0A1Z4EQ63</accession>
<dbReference type="KEGG" id="mshg:MSG_04950"/>
<dbReference type="Proteomes" id="UP000217736">
    <property type="component" value="Chromosome"/>
</dbReference>
<name>A0A1Z4EQ63_9MYCO</name>
<dbReference type="SUPFAM" id="SSF53335">
    <property type="entry name" value="S-adenosyl-L-methionine-dependent methyltransferases"/>
    <property type="match status" value="1"/>
</dbReference>
<keyword evidence="2" id="KW-1185">Reference proteome</keyword>